<gene>
    <name evidence="1" type="ORF">LCGC14_2238830</name>
</gene>
<accession>A0A0F9FIL3</accession>
<dbReference type="AlphaFoldDB" id="A0A0F9FIL3"/>
<name>A0A0F9FIL3_9ZZZZ</name>
<dbReference type="EMBL" id="LAZR01030282">
    <property type="protein sequence ID" value="KKL57095.1"/>
    <property type="molecule type" value="Genomic_DNA"/>
</dbReference>
<comment type="caution">
    <text evidence="1">The sequence shown here is derived from an EMBL/GenBank/DDBJ whole genome shotgun (WGS) entry which is preliminary data.</text>
</comment>
<organism evidence="1">
    <name type="scientific">marine sediment metagenome</name>
    <dbReference type="NCBI Taxonomy" id="412755"/>
    <lineage>
        <taxon>unclassified sequences</taxon>
        <taxon>metagenomes</taxon>
        <taxon>ecological metagenomes</taxon>
    </lineage>
</organism>
<evidence type="ECO:0000313" key="1">
    <source>
        <dbReference type="EMBL" id="KKL57095.1"/>
    </source>
</evidence>
<proteinExistence type="predicted"/>
<protein>
    <submittedName>
        <fullName evidence="1">Uncharacterized protein</fullName>
    </submittedName>
</protein>
<reference evidence="1" key="1">
    <citation type="journal article" date="2015" name="Nature">
        <title>Complex archaea that bridge the gap between prokaryotes and eukaryotes.</title>
        <authorList>
            <person name="Spang A."/>
            <person name="Saw J.H."/>
            <person name="Jorgensen S.L."/>
            <person name="Zaremba-Niedzwiedzka K."/>
            <person name="Martijn J."/>
            <person name="Lind A.E."/>
            <person name="van Eijk R."/>
            <person name="Schleper C."/>
            <person name="Guy L."/>
            <person name="Ettema T.J."/>
        </authorList>
    </citation>
    <scope>NUCLEOTIDE SEQUENCE</scope>
</reference>
<sequence>MKIKFYNDWTEQLKSGDFPYHSKLEILSIGRVDYQYCITILNFTIILET</sequence>